<feature type="transmembrane region" description="Helical" evidence="1">
    <location>
        <begin position="355"/>
        <end position="376"/>
    </location>
</feature>
<dbReference type="GO" id="GO:0016746">
    <property type="term" value="F:acyltransferase activity"/>
    <property type="evidence" value="ECO:0007669"/>
    <property type="project" value="UniProtKB-KW"/>
</dbReference>
<evidence type="ECO:0000259" key="2">
    <source>
        <dbReference type="Pfam" id="PF07786"/>
    </source>
</evidence>
<keyword evidence="1" id="KW-0472">Membrane</keyword>
<dbReference type="PANTHER" id="PTHR31061">
    <property type="entry name" value="LD22376P"/>
    <property type="match status" value="1"/>
</dbReference>
<feature type="transmembrane region" description="Helical" evidence="1">
    <location>
        <begin position="58"/>
        <end position="80"/>
    </location>
</feature>
<gene>
    <name evidence="3" type="ORF">SAMN04488122_4298</name>
</gene>
<organism evidence="3 4">
    <name type="scientific">Chitinophaga arvensicola</name>
    <dbReference type="NCBI Taxonomy" id="29529"/>
    <lineage>
        <taxon>Bacteria</taxon>
        <taxon>Pseudomonadati</taxon>
        <taxon>Bacteroidota</taxon>
        <taxon>Chitinophagia</taxon>
        <taxon>Chitinophagales</taxon>
        <taxon>Chitinophagaceae</taxon>
        <taxon>Chitinophaga</taxon>
    </lineage>
</organism>
<sequence length="386" mass="43624">MSAIINQSSMNKTTIANPARYLSLDVLRGLTIALMIVVNSPGSWNAVYAPLAHSPWHGFTLTDLVFPTFLFVVGNALAFSMKRYEGPGQQQAFLLKVFKRTIIIFLIGLLLNQFPFIVFREGRWIAKPWDSVRIFGVLQRIAICYCIASLMIFYFSKRMNLILSGVILLGYWACLYYGGDPADPYGLAGNAALKFDLLLFSPKNLYHGFGQPFEPEAVLSNFPAVVNVLAGYFAGKALLENKPGTVKYLMITGASAVLIACLWHLIFPINKPLWTSSYVLLTVGLDLLLLAFLVLVIDQWKADKWTKFFVVFGKNALFIYILAWTIGSMSNFVRVEGMSLSRFNYEVIFSSWLNPYNASLLYAVTYMLFIWVLAYIMDQKRIYIKV</sequence>
<proteinExistence type="predicted"/>
<feature type="transmembrane region" description="Helical" evidence="1">
    <location>
        <begin position="278"/>
        <end position="297"/>
    </location>
</feature>
<feature type="transmembrane region" description="Helical" evidence="1">
    <location>
        <begin position="217"/>
        <end position="234"/>
    </location>
</feature>
<name>A0A1I0S7C7_9BACT</name>
<feature type="transmembrane region" description="Helical" evidence="1">
    <location>
        <begin position="317"/>
        <end position="335"/>
    </location>
</feature>
<feature type="transmembrane region" description="Helical" evidence="1">
    <location>
        <begin position="131"/>
        <end position="154"/>
    </location>
</feature>
<keyword evidence="1" id="KW-0812">Transmembrane</keyword>
<dbReference type="PANTHER" id="PTHR31061:SF24">
    <property type="entry name" value="LD22376P"/>
    <property type="match status" value="1"/>
</dbReference>
<feature type="domain" description="Heparan-alpha-glucosaminide N-acetyltransferase catalytic" evidence="2">
    <location>
        <begin position="20"/>
        <end position="247"/>
    </location>
</feature>
<dbReference type="InterPro" id="IPR012429">
    <property type="entry name" value="HGSNAT_cat"/>
</dbReference>
<reference evidence="4" key="1">
    <citation type="submission" date="2016-10" db="EMBL/GenBank/DDBJ databases">
        <authorList>
            <person name="Varghese N."/>
            <person name="Submissions S."/>
        </authorList>
    </citation>
    <scope>NUCLEOTIDE SEQUENCE [LARGE SCALE GENOMIC DNA]</scope>
    <source>
        <strain evidence="4">DSM 3695</strain>
    </source>
</reference>
<dbReference type="AlphaFoldDB" id="A0A1I0S7C7"/>
<feature type="transmembrane region" description="Helical" evidence="1">
    <location>
        <begin position="101"/>
        <end position="119"/>
    </location>
</feature>
<accession>A0A1I0S7C7</accession>
<evidence type="ECO:0000256" key="1">
    <source>
        <dbReference type="SAM" id="Phobius"/>
    </source>
</evidence>
<evidence type="ECO:0000313" key="3">
    <source>
        <dbReference type="EMBL" id="SEW51541.1"/>
    </source>
</evidence>
<feature type="transmembrane region" description="Helical" evidence="1">
    <location>
        <begin position="246"/>
        <end position="266"/>
    </location>
</feature>
<dbReference type="EMBL" id="FOJG01000002">
    <property type="protein sequence ID" value="SEW51541.1"/>
    <property type="molecule type" value="Genomic_DNA"/>
</dbReference>
<evidence type="ECO:0000313" key="4">
    <source>
        <dbReference type="Proteomes" id="UP000199310"/>
    </source>
</evidence>
<feature type="transmembrane region" description="Helical" evidence="1">
    <location>
        <begin position="21"/>
        <end position="38"/>
    </location>
</feature>
<keyword evidence="3" id="KW-0012">Acyltransferase</keyword>
<dbReference type="Pfam" id="PF07786">
    <property type="entry name" value="HGSNAT_cat"/>
    <property type="match status" value="1"/>
</dbReference>
<keyword evidence="1" id="KW-1133">Transmembrane helix</keyword>
<keyword evidence="4" id="KW-1185">Reference proteome</keyword>
<dbReference type="Proteomes" id="UP000199310">
    <property type="component" value="Unassembled WGS sequence"/>
</dbReference>
<feature type="transmembrane region" description="Helical" evidence="1">
    <location>
        <begin position="161"/>
        <end position="179"/>
    </location>
</feature>
<keyword evidence="3" id="KW-0808">Transferase</keyword>
<dbReference type="STRING" id="29529.SAMN04488122_4298"/>
<protein>
    <submittedName>
        <fullName evidence="3">Predicted acyltransferase</fullName>
    </submittedName>
</protein>